<evidence type="ECO:0000313" key="2">
    <source>
        <dbReference type="EMBL" id="MBD3863171.1"/>
    </source>
</evidence>
<proteinExistence type="predicted"/>
<dbReference type="EMBL" id="JACXXH010000003">
    <property type="protein sequence ID" value="MBD3863171.1"/>
    <property type="molecule type" value="Genomic_DNA"/>
</dbReference>
<evidence type="ECO:0008006" key="4">
    <source>
        <dbReference type="Google" id="ProtNLM"/>
    </source>
</evidence>
<keyword evidence="3" id="KW-1185">Reference proteome</keyword>
<sequence length="225" mass="24996">MKKTKSNLVMLLAILFTSYFFQSCESEEITSKESLKSEIENQQDFTNQRNGSNDKIYLGDFIYQVNNNILQKNNKDLTLEYNLDVDYNNRSLSYEEVAIGNNETGLLIKLDQSDDTILLRKNNSLSNNKVEFNALASNGVLIENIIIESEEFVGLSNKWCWKCISIVLGALVDAVVYSFAVDLNSNCELAIKLCKESGGVANVTLSTTGGLLGSSQSCKVECVLP</sequence>
<feature type="signal peptide" evidence="1">
    <location>
        <begin position="1"/>
        <end position="23"/>
    </location>
</feature>
<evidence type="ECO:0000313" key="3">
    <source>
        <dbReference type="Proteomes" id="UP000627521"/>
    </source>
</evidence>
<name>A0ABR8LTZ9_9FLAO</name>
<organism evidence="2 3">
    <name type="scientific">Olleya marilimosa</name>
    <dbReference type="NCBI Taxonomy" id="272164"/>
    <lineage>
        <taxon>Bacteria</taxon>
        <taxon>Pseudomonadati</taxon>
        <taxon>Bacteroidota</taxon>
        <taxon>Flavobacteriia</taxon>
        <taxon>Flavobacteriales</taxon>
        <taxon>Flavobacteriaceae</taxon>
    </lineage>
</organism>
<evidence type="ECO:0000256" key="1">
    <source>
        <dbReference type="SAM" id="SignalP"/>
    </source>
</evidence>
<comment type="caution">
    <text evidence="2">The sequence shown here is derived from an EMBL/GenBank/DDBJ whole genome shotgun (WGS) entry which is preliminary data.</text>
</comment>
<keyword evidence="1" id="KW-0732">Signal</keyword>
<feature type="chain" id="PRO_5045636258" description="Lipoprotein" evidence="1">
    <location>
        <begin position="24"/>
        <end position="225"/>
    </location>
</feature>
<gene>
    <name evidence="2" type="ORF">IEG06_06885</name>
</gene>
<dbReference type="Proteomes" id="UP000627521">
    <property type="component" value="Unassembled WGS sequence"/>
</dbReference>
<protein>
    <recommendedName>
        <fullName evidence="4">Lipoprotein</fullName>
    </recommendedName>
</protein>
<dbReference type="RefSeq" id="WP_191101195.1">
    <property type="nucleotide sequence ID" value="NZ_JACXXH010000003.1"/>
</dbReference>
<accession>A0ABR8LTZ9</accession>
<reference evidence="2 3" key="1">
    <citation type="submission" date="2020-09" db="EMBL/GenBank/DDBJ databases">
        <title>Bacillus nautilus sp. nov., Chryseoglobus crepusculi sp. nov, and Psychrobacter noctis sp. nov., isolated from deep-sea sponges from the equatorial Atlantic.</title>
        <authorList>
            <person name="Stennett H.L."/>
            <person name="Williams S.E."/>
        </authorList>
    </citation>
    <scope>NUCLEOTIDE SEQUENCE [LARGE SCALE GENOMIC DNA]</scope>
    <source>
        <strain evidence="2 3">28M-24</strain>
    </source>
</reference>
<dbReference type="PROSITE" id="PS51257">
    <property type="entry name" value="PROKAR_LIPOPROTEIN"/>
    <property type="match status" value="1"/>
</dbReference>